<keyword evidence="3" id="KW-1185">Reference proteome</keyword>
<proteinExistence type="predicted"/>
<feature type="region of interest" description="Disordered" evidence="1">
    <location>
        <begin position="183"/>
        <end position="228"/>
    </location>
</feature>
<dbReference type="RefSeq" id="XP_060414621.1">
    <property type="nucleotide sequence ID" value="XM_060551333.1"/>
</dbReference>
<organism evidence="2 3">
    <name type="scientific">Colletotrichum navitas</name>
    <dbReference type="NCBI Taxonomy" id="681940"/>
    <lineage>
        <taxon>Eukaryota</taxon>
        <taxon>Fungi</taxon>
        <taxon>Dikarya</taxon>
        <taxon>Ascomycota</taxon>
        <taxon>Pezizomycotina</taxon>
        <taxon>Sordariomycetes</taxon>
        <taxon>Hypocreomycetidae</taxon>
        <taxon>Glomerellales</taxon>
        <taxon>Glomerellaceae</taxon>
        <taxon>Colletotrichum</taxon>
        <taxon>Colletotrichum graminicola species complex</taxon>
    </lineage>
</organism>
<feature type="region of interest" description="Disordered" evidence="1">
    <location>
        <begin position="1"/>
        <end position="35"/>
    </location>
</feature>
<sequence>MVHAKELSRPMSGASLTSGSAHNPGYFPVKKRRRKEKKKTSPSACWAFSSLWSFVCSSTKMPHRQPHSCDFNRLATWWVRSSLDPIGSHIRVRRRTRECPAGYRHISWVVGQRGFDRIVLLALNRGLRRTRVWCLSLYAYIIDQDGRDVGAIVVCLKVRSLPSSVERDLCLLPYSFSKQQVGLTPVGPESGPQGATAGHDLEHHRHNSQPSCDSLAPPPTPPNCYSPV</sequence>
<comment type="caution">
    <text evidence="2">The sequence shown here is derived from an EMBL/GenBank/DDBJ whole genome shotgun (WGS) entry which is preliminary data.</text>
</comment>
<name>A0AAD8Q034_9PEZI</name>
<reference evidence="2" key="1">
    <citation type="submission" date="2021-06" db="EMBL/GenBank/DDBJ databases">
        <title>Comparative genomics, transcriptomics and evolutionary studies reveal genomic signatures of adaptation to plant cell wall in hemibiotrophic fungi.</title>
        <authorList>
            <consortium name="DOE Joint Genome Institute"/>
            <person name="Baroncelli R."/>
            <person name="Diaz J.F."/>
            <person name="Benocci T."/>
            <person name="Peng M."/>
            <person name="Battaglia E."/>
            <person name="Haridas S."/>
            <person name="Andreopoulos W."/>
            <person name="Labutti K."/>
            <person name="Pangilinan J."/>
            <person name="Floch G.L."/>
            <person name="Makela M.R."/>
            <person name="Henrissat B."/>
            <person name="Grigoriev I.V."/>
            <person name="Crouch J.A."/>
            <person name="De Vries R.P."/>
            <person name="Sukno S.A."/>
            <person name="Thon M.R."/>
        </authorList>
    </citation>
    <scope>NUCLEOTIDE SEQUENCE</scope>
    <source>
        <strain evidence="2">CBS 125086</strain>
    </source>
</reference>
<dbReference type="AlphaFoldDB" id="A0AAD8Q034"/>
<dbReference type="GeneID" id="85435573"/>
<accession>A0AAD8Q034</accession>
<evidence type="ECO:0000313" key="2">
    <source>
        <dbReference type="EMBL" id="KAK1593310.1"/>
    </source>
</evidence>
<protein>
    <submittedName>
        <fullName evidence="2">Uncharacterized protein</fullName>
    </submittedName>
</protein>
<dbReference type="EMBL" id="JAHLJV010000026">
    <property type="protein sequence ID" value="KAK1593310.1"/>
    <property type="molecule type" value="Genomic_DNA"/>
</dbReference>
<feature type="compositionally biased region" description="Pro residues" evidence="1">
    <location>
        <begin position="216"/>
        <end position="228"/>
    </location>
</feature>
<evidence type="ECO:0000256" key="1">
    <source>
        <dbReference type="SAM" id="MobiDB-lite"/>
    </source>
</evidence>
<gene>
    <name evidence="2" type="ORF">LY79DRAFT_183892</name>
</gene>
<dbReference type="Proteomes" id="UP001230504">
    <property type="component" value="Unassembled WGS sequence"/>
</dbReference>
<evidence type="ECO:0000313" key="3">
    <source>
        <dbReference type="Proteomes" id="UP001230504"/>
    </source>
</evidence>